<dbReference type="AlphaFoldDB" id="A0A0F9W299"/>
<feature type="region of interest" description="Disordered" evidence="1">
    <location>
        <begin position="1"/>
        <end position="26"/>
    </location>
</feature>
<evidence type="ECO:0000313" key="2">
    <source>
        <dbReference type="EMBL" id="KKN79776.1"/>
    </source>
</evidence>
<gene>
    <name evidence="2" type="ORF">LCGC14_0336310</name>
</gene>
<reference evidence="2" key="1">
    <citation type="journal article" date="2015" name="Nature">
        <title>Complex archaea that bridge the gap between prokaryotes and eukaryotes.</title>
        <authorList>
            <person name="Spang A."/>
            <person name="Saw J.H."/>
            <person name="Jorgensen S.L."/>
            <person name="Zaremba-Niedzwiedzka K."/>
            <person name="Martijn J."/>
            <person name="Lind A.E."/>
            <person name="van Eijk R."/>
            <person name="Schleper C."/>
            <person name="Guy L."/>
            <person name="Ettema T.J."/>
        </authorList>
    </citation>
    <scope>NUCLEOTIDE SEQUENCE</scope>
</reference>
<comment type="caution">
    <text evidence="2">The sequence shown here is derived from an EMBL/GenBank/DDBJ whole genome shotgun (WGS) entry which is preliminary data.</text>
</comment>
<sequence length="69" mass="7515">MGGPAINASKPRQRESKPIASAPSENELRDKIASQLFVTLFGSGRNRKATHIAELSIKAANDFITVLHR</sequence>
<evidence type="ECO:0000256" key="1">
    <source>
        <dbReference type="SAM" id="MobiDB-lite"/>
    </source>
</evidence>
<dbReference type="EMBL" id="LAZR01000242">
    <property type="protein sequence ID" value="KKN79776.1"/>
    <property type="molecule type" value="Genomic_DNA"/>
</dbReference>
<organism evidence="2">
    <name type="scientific">marine sediment metagenome</name>
    <dbReference type="NCBI Taxonomy" id="412755"/>
    <lineage>
        <taxon>unclassified sequences</taxon>
        <taxon>metagenomes</taxon>
        <taxon>ecological metagenomes</taxon>
    </lineage>
</organism>
<name>A0A0F9W299_9ZZZZ</name>
<protein>
    <submittedName>
        <fullName evidence="2">Uncharacterized protein</fullName>
    </submittedName>
</protein>
<proteinExistence type="predicted"/>
<accession>A0A0F9W299</accession>